<dbReference type="RefSeq" id="WP_075129967.1">
    <property type="nucleotide sequence ID" value="NZ_MSIE01000095.1"/>
</dbReference>
<dbReference type="EMBL" id="MSIE01000095">
    <property type="protein sequence ID" value="OLF08557.1"/>
    <property type="molecule type" value="Genomic_DNA"/>
</dbReference>
<reference evidence="1 2" key="1">
    <citation type="submission" date="2016-12" db="EMBL/GenBank/DDBJ databases">
        <title>The draft genome sequence of Actinophytocola sp. 11-183.</title>
        <authorList>
            <person name="Wang W."/>
            <person name="Yuan L."/>
        </authorList>
    </citation>
    <scope>NUCLEOTIDE SEQUENCE [LARGE SCALE GENOMIC DNA]</scope>
    <source>
        <strain evidence="1 2">11-183</strain>
    </source>
</reference>
<dbReference type="STRING" id="1912961.BU204_34255"/>
<gene>
    <name evidence="1" type="ORF">BU204_34255</name>
</gene>
<evidence type="ECO:0000313" key="1">
    <source>
        <dbReference type="EMBL" id="OLF08557.1"/>
    </source>
</evidence>
<sequence>MTTTESVLTARNASLRDMARLLQHQQANKLDVVVPAHNMRMSGGLLEIDGIGEPAITLDGVTSATGRFTPTGTCDAGIADKLGIPVRYLRRMREHNQVDLLDHNVNTWLATEPNERYLARTLRGHRGAPGIGRALLSEKYKITDNLDVLMSVLAGIKAAGVAVDVTRCDLTETRMYVKITAPEVAAYAPALLRNYTSPFTRARGIDNPVVFAGFIVTNSEVGHGAFKIIPRLEVQVCDNGVTIEKDALKEVHLGARLDDGVVRWSQDTRHAMAELAGKQARDAVREFLNPAYLQAKIAQIEADAGVPVRDVEATLEFVSTELRFTTEEQNTILNHFIDGGDRSSGGVLHAVTSAAQTLDDADQAFDLERHGLAAMRHAAAFQH</sequence>
<name>A0A1Q8C2F7_9PSEU</name>
<evidence type="ECO:0008006" key="3">
    <source>
        <dbReference type="Google" id="ProtNLM"/>
    </source>
</evidence>
<accession>A0A1Q8C2F7</accession>
<dbReference type="Proteomes" id="UP000185596">
    <property type="component" value="Unassembled WGS sequence"/>
</dbReference>
<dbReference type="OrthoDB" id="2679764at2"/>
<comment type="caution">
    <text evidence="1">The sequence shown here is derived from an EMBL/GenBank/DDBJ whole genome shotgun (WGS) entry which is preliminary data.</text>
</comment>
<organism evidence="1 2">
    <name type="scientific">Actinophytocola xanthii</name>
    <dbReference type="NCBI Taxonomy" id="1912961"/>
    <lineage>
        <taxon>Bacteria</taxon>
        <taxon>Bacillati</taxon>
        <taxon>Actinomycetota</taxon>
        <taxon>Actinomycetes</taxon>
        <taxon>Pseudonocardiales</taxon>
        <taxon>Pseudonocardiaceae</taxon>
    </lineage>
</organism>
<dbReference type="AlphaFoldDB" id="A0A1Q8C2F7"/>
<protein>
    <recommendedName>
        <fullName evidence="3">DUF932 domain-containing protein</fullName>
    </recommendedName>
</protein>
<proteinExistence type="predicted"/>
<evidence type="ECO:0000313" key="2">
    <source>
        <dbReference type="Proteomes" id="UP000185596"/>
    </source>
</evidence>
<keyword evidence="2" id="KW-1185">Reference proteome</keyword>